<proteinExistence type="predicted"/>
<reference evidence="1 2" key="2">
    <citation type="journal article" date="2023" name="Mol. Biol. Evol.">
        <title>Genomics of Secondarily Temperate Adaptation in the Only Non-Antarctic Icefish.</title>
        <authorList>
            <person name="Rivera-Colon A.G."/>
            <person name="Rayamajhi N."/>
            <person name="Minhas B.F."/>
            <person name="Madrigal G."/>
            <person name="Bilyk K.T."/>
            <person name="Yoon V."/>
            <person name="Hune M."/>
            <person name="Gregory S."/>
            <person name="Cheng C.H.C."/>
            <person name="Catchen J.M."/>
        </authorList>
    </citation>
    <scope>NUCLEOTIDE SEQUENCE [LARGE SCALE GENOMIC DNA]</scope>
    <source>
        <strain evidence="1">JMC-PN-2008</strain>
    </source>
</reference>
<accession>A0AAN7X0Y8</accession>
<sequence length="69" mass="7546">MEAPYRPVQAHRAACSLLKRQSSRVDTVEPTRLSRIMVPGYMQAAKKIASPLHAANAAQNSELSPAAWD</sequence>
<evidence type="ECO:0000313" key="1">
    <source>
        <dbReference type="EMBL" id="KAK5853400.1"/>
    </source>
</evidence>
<dbReference type="Proteomes" id="UP001346869">
    <property type="component" value="Unassembled WGS sequence"/>
</dbReference>
<gene>
    <name evidence="1" type="ORF">PBY51_007188</name>
</gene>
<dbReference type="EMBL" id="JAUZQC010000020">
    <property type="protein sequence ID" value="KAK5853400.1"/>
    <property type="molecule type" value="Genomic_DNA"/>
</dbReference>
<organism evidence="1 2">
    <name type="scientific">Eleginops maclovinus</name>
    <name type="common">Patagonian blennie</name>
    <name type="synonym">Eleginus maclovinus</name>
    <dbReference type="NCBI Taxonomy" id="56733"/>
    <lineage>
        <taxon>Eukaryota</taxon>
        <taxon>Metazoa</taxon>
        <taxon>Chordata</taxon>
        <taxon>Craniata</taxon>
        <taxon>Vertebrata</taxon>
        <taxon>Euteleostomi</taxon>
        <taxon>Actinopterygii</taxon>
        <taxon>Neopterygii</taxon>
        <taxon>Teleostei</taxon>
        <taxon>Neoteleostei</taxon>
        <taxon>Acanthomorphata</taxon>
        <taxon>Eupercaria</taxon>
        <taxon>Perciformes</taxon>
        <taxon>Notothenioidei</taxon>
        <taxon>Eleginopidae</taxon>
        <taxon>Eleginops</taxon>
    </lineage>
</organism>
<reference evidence="1 2" key="1">
    <citation type="journal article" date="2023" name="Genes (Basel)">
        <title>Chromosome-Level Genome Assembly and Circadian Gene Repertoire of the Patagonia Blennie Eleginops maclovinus-The Closest Ancestral Proxy of Antarctic Cryonotothenioids.</title>
        <authorList>
            <person name="Cheng C.C."/>
            <person name="Rivera-Colon A.G."/>
            <person name="Minhas B.F."/>
            <person name="Wilson L."/>
            <person name="Rayamajhi N."/>
            <person name="Vargas-Chacoff L."/>
            <person name="Catchen J.M."/>
        </authorList>
    </citation>
    <scope>NUCLEOTIDE SEQUENCE [LARGE SCALE GENOMIC DNA]</scope>
    <source>
        <strain evidence="1">JMC-PN-2008</strain>
    </source>
</reference>
<name>A0AAN7X0Y8_ELEMC</name>
<protein>
    <submittedName>
        <fullName evidence="1">Uncharacterized protein</fullName>
    </submittedName>
</protein>
<dbReference type="AlphaFoldDB" id="A0AAN7X0Y8"/>
<evidence type="ECO:0000313" key="2">
    <source>
        <dbReference type="Proteomes" id="UP001346869"/>
    </source>
</evidence>
<keyword evidence="2" id="KW-1185">Reference proteome</keyword>
<comment type="caution">
    <text evidence="1">The sequence shown here is derived from an EMBL/GenBank/DDBJ whole genome shotgun (WGS) entry which is preliminary data.</text>
</comment>